<gene>
    <name evidence="1" type="ORF">IEN85_04005</name>
</gene>
<protein>
    <recommendedName>
        <fullName evidence="3">DUF3137 domain-containing protein</fullName>
    </recommendedName>
</protein>
<name>A0A927F7H4_9BACT</name>
<dbReference type="Proteomes" id="UP000622317">
    <property type="component" value="Unassembled WGS sequence"/>
</dbReference>
<reference evidence="1" key="1">
    <citation type="submission" date="2020-09" db="EMBL/GenBank/DDBJ databases">
        <title>Pelagicoccus enzymogenes sp. nov. with an EPS production, isolated from marine sediment.</title>
        <authorList>
            <person name="Feng X."/>
        </authorList>
    </citation>
    <scope>NUCLEOTIDE SEQUENCE</scope>
    <source>
        <strain evidence="1">NFK12</strain>
    </source>
</reference>
<keyword evidence="2" id="KW-1185">Reference proteome</keyword>
<evidence type="ECO:0000313" key="2">
    <source>
        <dbReference type="Proteomes" id="UP000622317"/>
    </source>
</evidence>
<proteinExistence type="predicted"/>
<evidence type="ECO:0000313" key="1">
    <source>
        <dbReference type="EMBL" id="MBD5778641.1"/>
    </source>
</evidence>
<accession>A0A927F7H4</accession>
<dbReference type="EMBL" id="JACYFG010000006">
    <property type="protein sequence ID" value="MBD5778641.1"/>
    <property type="molecule type" value="Genomic_DNA"/>
</dbReference>
<sequence>MLILIAGLVAAVSLILLPRFLGRRQERMLGQYDVLEKRFGLTRRVSQSRWGKGIGERFSLHGESRGYPLSLYSHFVQRGKLRQEWTSLVFEALFTEDLEFCIEFEGTDGEARFDAFDGLGFSWQVDEVRVSASEDLGRVCNDASVAKRFKYLSQQKRCGAIRLSKGFLEYREVGQMEEEAQRLRFQEAILLLASLCDALSLYMSDRRVLVAQ</sequence>
<organism evidence="1 2">
    <name type="scientific">Pelagicoccus enzymogenes</name>
    <dbReference type="NCBI Taxonomy" id="2773457"/>
    <lineage>
        <taxon>Bacteria</taxon>
        <taxon>Pseudomonadati</taxon>
        <taxon>Verrucomicrobiota</taxon>
        <taxon>Opitutia</taxon>
        <taxon>Puniceicoccales</taxon>
        <taxon>Pelagicoccaceae</taxon>
        <taxon>Pelagicoccus</taxon>
    </lineage>
</organism>
<dbReference type="RefSeq" id="WP_191615772.1">
    <property type="nucleotide sequence ID" value="NZ_JACYFG010000006.1"/>
</dbReference>
<evidence type="ECO:0008006" key="3">
    <source>
        <dbReference type="Google" id="ProtNLM"/>
    </source>
</evidence>
<dbReference type="AlphaFoldDB" id="A0A927F7H4"/>
<comment type="caution">
    <text evidence="1">The sequence shown here is derived from an EMBL/GenBank/DDBJ whole genome shotgun (WGS) entry which is preliminary data.</text>
</comment>